<dbReference type="InterPro" id="IPR047641">
    <property type="entry name" value="ABC_transpr_MalK/UgpC-like"/>
</dbReference>
<evidence type="ECO:0000256" key="4">
    <source>
        <dbReference type="ARBA" id="ARBA00022967"/>
    </source>
</evidence>
<gene>
    <name evidence="7" type="ORF">KTN04_15585</name>
</gene>
<keyword evidence="2" id="KW-0547">Nucleotide-binding</keyword>
<evidence type="ECO:0000256" key="3">
    <source>
        <dbReference type="ARBA" id="ARBA00022840"/>
    </source>
</evidence>
<keyword evidence="3 7" id="KW-0067">ATP-binding</keyword>
<dbReference type="Proteomes" id="UP000755551">
    <property type="component" value="Unassembled WGS sequence"/>
</dbReference>
<dbReference type="PANTHER" id="PTHR43875">
    <property type="entry name" value="MALTODEXTRIN IMPORT ATP-BINDING PROTEIN MSMX"/>
    <property type="match status" value="1"/>
</dbReference>
<dbReference type="SMART" id="SM00382">
    <property type="entry name" value="AAA"/>
    <property type="match status" value="1"/>
</dbReference>
<dbReference type="GO" id="GO:0005524">
    <property type="term" value="F:ATP binding"/>
    <property type="evidence" value="ECO:0007669"/>
    <property type="project" value="UniProtKB-KW"/>
</dbReference>
<evidence type="ECO:0000256" key="2">
    <source>
        <dbReference type="ARBA" id="ARBA00022741"/>
    </source>
</evidence>
<organism evidence="7 8">
    <name type="scientific">Marinobacterium weihaiense</name>
    <dbReference type="NCBI Taxonomy" id="2851016"/>
    <lineage>
        <taxon>Bacteria</taxon>
        <taxon>Pseudomonadati</taxon>
        <taxon>Pseudomonadota</taxon>
        <taxon>Gammaproteobacteria</taxon>
        <taxon>Oceanospirillales</taxon>
        <taxon>Oceanospirillaceae</taxon>
        <taxon>Marinobacterium</taxon>
    </lineage>
</organism>
<dbReference type="InterPro" id="IPR015855">
    <property type="entry name" value="ABC_transpr_MalK-like"/>
</dbReference>
<dbReference type="CDD" id="cd03301">
    <property type="entry name" value="ABC_MalK_N"/>
    <property type="match status" value="1"/>
</dbReference>
<dbReference type="InterPro" id="IPR013611">
    <property type="entry name" value="Transp-assoc_OB_typ2"/>
</dbReference>
<keyword evidence="4" id="KW-1278">Translocase</keyword>
<dbReference type="InterPro" id="IPR003593">
    <property type="entry name" value="AAA+_ATPase"/>
</dbReference>
<dbReference type="RefSeq" id="WP_217336157.1">
    <property type="nucleotide sequence ID" value="NZ_JAHQZT010000035.1"/>
</dbReference>
<comment type="caution">
    <text evidence="7">The sequence shown here is derived from an EMBL/GenBank/DDBJ whole genome shotgun (WGS) entry which is preliminary data.</text>
</comment>
<keyword evidence="8" id="KW-1185">Reference proteome</keyword>
<sequence length="388" mass="43402">MAQIAIQALNKSFGDTRVLEEINLNIQDGEFLTLVGPSGCGKSTLLRIIAGLESQTEGHISIGGCQVDQLRPKDRNLAMVFQSYALYPHLTVRENIVTPLRMRNHKWYQRLPLIGNLMPGAEHRNREMETKVNQVSELLQIGHLLDRRPGELSGGQRQRVALGRAMVRSPDAFLMDEPLSNLDAKLRVHMRTEIAQLHKQLGTTFIYVTHDQAEAMTMSDRIALMMDGELLQVATPEEIYRNPVDVRVAEFIGSPKINLLPAIAGAGGRINVCNQPLRIATPDPLVQSVTLGVRPENVELSIRERSDLQGRLAYLENMGAEFIAHVDVPGLETPVLVRCDVEQGHLLKLDQQIGIRIKPKHALLFNDQGRRIESCKLHQEARHEFACA</sequence>
<evidence type="ECO:0000256" key="1">
    <source>
        <dbReference type="ARBA" id="ARBA00022475"/>
    </source>
</evidence>
<evidence type="ECO:0000256" key="5">
    <source>
        <dbReference type="ARBA" id="ARBA00023136"/>
    </source>
</evidence>
<feature type="domain" description="ABC transporter" evidence="6">
    <location>
        <begin position="4"/>
        <end position="252"/>
    </location>
</feature>
<proteinExistence type="predicted"/>
<dbReference type="PROSITE" id="PS50893">
    <property type="entry name" value="ABC_TRANSPORTER_2"/>
    <property type="match status" value="1"/>
</dbReference>
<evidence type="ECO:0000313" key="7">
    <source>
        <dbReference type="EMBL" id="MBV0934760.1"/>
    </source>
</evidence>
<dbReference type="Pfam" id="PF08402">
    <property type="entry name" value="TOBE_2"/>
    <property type="match status" value="1"/>
</dbReference>
<accession>A0ABS6MEM4</accession>
<dbReference type="PROSITE" id="PS00211">
    <property type="entry name" value="ABC_TRANSPORTER_1"/>
    <property type="match status" value="1"/>
</dbReference>
<dbReference type="PANTHER" id="PTHR43875:SF15">
    <property type="entry name" value="TREHALOSE IMPORT ATP-BINDING PROTEIN SUGC"/>
    <property type="match status" value="1"/>
</dbReference>
<keyword evidence="5" id="KW-0472">Membrane</keyword>
<dbReference type="InterPro" id="IPR003439">
    <property type="entry name" value="ABC_transporter-like_ATP-bd"/>
</dbReference>
<dbReference type="EMBL" id="JAHQZT010000035">
    <property type="protein sequence ID" value="MBV0934760.1"/>
    <property type="molecule type" value="Genomic_DNA"/>
</dbReference>
<evidence type="ECO:0000259" key="6">
    <source>
        <dbReference type="PROSITE" id="PS50893"/>
    </source>
</evidence>
<dbReference type="InterPro" id="IPR017871">
    <property type="entry name" value="ABC_transporter-like_CS"/>
</dbReference>
<keyword evidence="1" id="KW-1003">Cell membrane</keyword>
<name>A0ABS6MEM4_9GAMM</name>
<reference evidence="7 8" key="1">
    <citation type="submission" date="2021-06" db="EMBL/GenBank/DDBJ databases">
        <title>Bacterium isolated from marine sediment.</title>
        <authorList>
            <person name="Zhu K.-L."/>
            <person name="Du Z.-J."/>
            <person name="Liang Q.-Y."/>
        </authorList>
    </citation>
    <scope>NUCLEOTIDE SEQUENCE [LARGE SCALE GENOMIC DNA]</scope>
    <source>
        <strain evidence="7 8">A346</strain>
    </source>
</reference>
<dbReference type="Pfam" id="PF00005">
    <property type="entry name" value="ABC_tran"/>
    <property type="match status" value="1"/>
</dbReference>
<evidence type="ECO:0000313" key="8">
    <source>
        <dbReference type="Proteomes" id="UP000755551"/>
    </source>
</evidence>
<protein>
    <submittedName>
        <fullName evidence="7">ABC transporter ATP-binding protein</fullName>
    </submittedName>
</protein>